<evidence type="ECO:0000256" key="1">
    <source>
        <dbReference type="ARBA" id="ARBA00022679"/>
    </source>
</evidence>
<dbReference type="Pfam" id="PF07730">
    <property type="entry name" value="HisKA_3"/>
    <property type="match status" value="1"/>
</dbReference>
<evidence type="ECO:0000256" key="2">
    <source>
        <dbReference type="ARBA" id="ARBA00022777"/>
    </source>
</evidence>
<dbReference type="PANTHER" id="PTHR24421">
    <property type="entry name" value="NITRATE/NITRITE SENSOR PROTEIN NARX-RELATED"/>
    <property type="match status" value="1"/>
</dbReference>
<dbReference type="InterPro" id="IPR036890">
    <property type="entry name" value="HATPase_C_sf"/>
</dbReference>
<dbReference type="Gene3D" id="3.30.565.10">
    <property type="entry name" value="Histidine kinase-like ATPase, C-terminal domain"/>
    <property type="match status" value="1"/>
</dbReference>
<organism evidence="5 6">
    <name type="scientific">Herbaspirillum rhizosphaerae</name>
    <dbReference type="NCBI Taxonomy" id="346179"/>
    <lineage>
        <taxon>Bacteria</taxon>
        <taxon>Pseudomonadati</taxon>
        <taxon>Pseudomonadota</taxon>
        <taxon>Betaproteobacteria</taxon>
        <taxon>Burkholderiales</taxon>
        <taxon>Oxalobacteraceae</taxon>
        <taxon>Herbaspirillum</taxon>
    </lineage>
</organism>
<evidence type="ECO:0000259" key="4">
    <source>
        <dbReference type="SMART" id="SM00387"/>
    </source>
</evidence>
<reference evidence="5 6" key="1">
    <citation type="journal article" date="2024" name="Chem. Sci.">
        <title>Discovery of megapolipeptins by genome mining of a Burkholderiales bacteria collection.</title>
        <authorList>
            <person name="Paulo B.S."/>
            <person name="Recchia M.J.J."/>
            <person name="Lee S."/>
            <person name="Fergusson C.H."/>
            <person name="Romanowski S.B."/>
            <person name="Hernandez A."/>
            <person name="Krull N."/>
            <person name="Liu D.Y."/>
            <person name="Cavanagh H."/>
            <person name="Bos A."/>
            <person name="Gray C.A."/>
            <person name="Murphy B.T."/>
            <person name="Linington R.G."/>
            <person name="Eustaquio A.S."/>
        </authorList>
    </citation>
    <scope>NUCLEOTIDE SEQUENCE [LARGE SCALE GENOMIC DNA]</scope>
    <source>
        <strain evidence="5 6">RL21-008-BIB-B</strain>
    </source>
</reference>
<keyword evidence="2 5" id="KW-0418">Kinase</keyword>
<dbReference type="InterPro" id="IPR003594">
    <property type="entry name" value="HATPase_dom"/>
</dbReference>
<accession>A0ABW8Z5R0</accession>
<dbReference type="PANTHER" id="PTHR24421:SF59">
    <property type="entry name" value="OXYGEN SENSOR HISTIDINE KINASE NREB"/>
    <property type="match status" value="1"/>
</dbReference>
<protein>
    <submittedName>
        <fullName evidence="5">Sensor histidine kinase</fullName>
    </submittedName>
</protein>
<keyword evidence="1" id="KW-0808">Transferase</keyword>
<evidence type="ECO:0000313" key="5">
    <source>
        <dbReference type="EMBL" id="MFL9877649.1"/>
    </source>
</evidence>
<dbReference type="RefSeq" id="WP_408166029.1">
    <property type="nucleotide sequence ID" value="NZ_JAQQFR010000002.1"/>
</dbReference>
<name>A0ABW8Z5R0_9BURK</name>
<dbReference type="GO" id="GO:0016301">
    <property type="term" value="F:kinase activity"/>
    <property type="evidence" value="ECO:0007669"/>
    <property type="project" value="UniProtKB-KW"/>
</dbReference>
<dbReference type="Pfam" id="PF02518">
    <property type="entry name" value="HATPase_c"/>
    <property type="match status" value="1"/>
</dbReference>
<dbReference type="SUPFAM" id="SSF55874">
    <property type="entry name" value="ATPase domain of HSP90 chaperone/DNA topoisomerase II/histidine kinase"/>
    <property type="match status" value="1"/>
</dbReference>
<gene>
    <name evidence="5" type="ORF">PQR63_04620</name>
</gene>
<dbReference type="InterPro" id="IPR011712">
    <property type="entry name" value="Sig_transdc_His_kin_sub3_dim/P"/>
</dbReference>
<dbReference type="CDD" id="cd16917">
    <property type="entry name" value="HATPase_UhpB-NarQ-NarX-like"/>
    <property type="match status" value="1"/>
</dbReference>
<keyword evidence="3" id="KW-0902">Two-component regulatory system</keyword>
<feature type="domain" description="Histidine kinase/HSP90-like ATPase" evidence="4">
    <location>
        <begin position="128"/>
        <end position="224"/>
    </location>
</feature>
<keyword evidence="6" id="KW-1185">Reference proteome</keyword>
<evidence type="ECO:0000313" key="6">
    <source>
        <dbReference type="Proteomes" id="UP001629214"/>
    </source>
</evidence>
<comment type="caution">
    <text evidence="5">The sequence shown here is derived from an EMBL/GenBank/DDBJ whole genome shotgun (WGS) entry which is preliminary data.</text>
</comment>
<dbReference type="Gene3D" id="1.20.5.1930">
    <property type="match status" value="1"/>
</dbReference>
<dbReference type="EMBL" id="JAQQFR010000002">
    <property type="protein sequence ID" value="MFL9877649.1"/>
    <property type="molecule type" value="Genomic_DNA"/>
</dbReference>
<dbReference type="InterPro" id="IPR050482">
    <property type="entry name" value="Sensor_HK_TwoCompSys"/>
</dbReference>
<dbReference type="SMART" id="SM00387">
    <property type="entry name" value="HATPase_c"/>
    <property type="match status" value="1"/>
</dbReference>
<sequence length="230" mass="25063">MSSPTEPVHRVASSEERIKEAERERIARDLHDELGSRLTAIKMAVAQLGQDAASRDASAREQLQFADQLVDDAIGAMHDIIDDLRPAVLDLGLLAALEWLARTYARQTGIPHRMLSENDLPDALLDPFQMISLYRIAREALHNASRHAHARHVDISLVHGPGQLVMEIIDDGVGIPASADPAKRTESSGIRGMHHRAESIGASLTLESVAQGGLKLRVVLPVLSPTNLIK</sequence>
<proteinExistence type="predicted"/>
<dbReference type="Proteomes" id="UP001629214">
    <property type="component" value="Unassembled WGS sequence"/>
</dbReference>
<evidence type="ECO:0000256" key="3">
    <source>
        <dbReference type="ARBA" id="ARBA00023012"/>
    </source>
</evidence>